<dbReference type="EMBL" id="QLMH01000002">
    <property type="protein sequence ID" value="RAK22053.1"/>
    <property type="molecule type" value="Genomic_DNA"/>
</dbReference>
<evidence type="ECO:0000313" key="2">
    <source>
        <dbReference type="Proteomes" id="UP000248555"/>
    </source>
</evidence>
<dbReference type="Proteomes" id="UP000248555">
    <property type="component" value="Unassembled WGS sequence"/>
</dbReference>
<comment type="caution">
    <text evidence="1">The sequence shown here is derived from an EMBL/GenBank/DDBJ whole genome shotgun (WGS) entry which is preliminary data.</text>
</comment>
<dbReference type="AlphaFoldDB" id="A0A327YM38"/>
<proteinExistence type="predicted"/>
<gene>
    <name evidence="1" type="ORF">B0I26_10232</name>
</gene>
<organism evidence="1 2">
    <name type="scientific">Paranoxybacillus vitaminiphilus</name>
    <dbReference type="NCBI Taxonomy" id="581036"/>
    <lineage>
        <taxon>Bacteria</taxon>
        <taxon>Bacillati</taxon>
        <taxon>Bacillota</taxon>
        <taxon>Bacilli</taxon>
        <taxon>Bacillales</taxon>
        <taxon>Anoxybacillaceae</taxon>
        <taxon>Paranoxybacillus</taxon>
    </lineage>
</organism>
<protein>
    <submittedName>
        <fullName evidence="1">Uncharacterized protein</fullName>
    </submittedName>
</protein>
<accession>A0A327YM38</accession>
<keyword evidence="2" id="KW-1185">Reference proteome</keyword>
<name>A0A327YM38_9BACL</name>
<sequence>MLLSDVERQQGLPLGTMREAFPLPAFETAFSYSVRENDARKGSYQGIWWPSLEACSSIFSNEYDTR</sequence>
<evidence type="ECO:0000313" key="1">
    <source>
        <dbReference type="EMBL" id="RAK22053.1"/>
    </source>
</evidence>
<reference evidence="1 2" key="1">
    <citation type="submission" date="2018-06" db="EMBL/GenBank/DDBJ databases">
        <title>Genomic Encyclopedia of Type Strains, Phase III (KMG-III): the genomes of soil and plant-associated and newly described type strains.</title>
        <authorList>
            <person name="Whitman W."/>
        </authorList>
    </citation>
    <scope>NUCLEOTIDE SEQUENCE [LARGE SCALE GENOMIC DNA]</scope>
    <source>
        <strain evidence="1 2">CGMCC 1.8979</strain>
    </source>
</reference>